<dbReference type="Proteomes" id="UP000324767">
    <property type="component" value="Unassembled WGS sequence"/>
</dbReference>
<sequence>MASPVLPPNPCLIGIVLVIKSRTGATTVFHYPPRPGEDTPPLDTRKTKSNHVYDNDLPTTSSDESDGNSSSTDAHRRKKASMRTPRRVHNAKEEEVAGKPDVDEEGSSSPDKEGASEDDDKQRLAGYGLLFGSMGLTQLLAPARTFHKKKFEMTLDGLVYLGWPVFVREDGLWRKKKKKARKQRGMSEGEEENGGGRAQGVADGEGKIMAEGGDGDGGLTSGAAAAAVTEERAWEDGQGAVPDPEAAVKASDLHAGDGQGGTSTESKKETPSTTPKPGMTMFNVIFLLNPPPLEYHQRVTEMYDHVVKPFSRALKWEQARSGYVWEQSQLILKLTRKAHENSLLSRAEPRPWKRWVPSHDHKAAYAAVLAWLVAGGWVVALREVAWVRVPAGVLLAAAQQQRNGDPTAAALQEPEPGPDHPRPRRRADSASSSASTLTAVPPPAAPDPRPYLLLHPLRASALESQHLALLAAHVARTLGRDSRDAWERCVRYLDGQQALERVAGREGWKRGRVEAQKAIAAGARACSYNATTWGSGTLQAQGWMEGASVAGIVHK</sequence>
<dbReference type="GO" id="GO:1904262">
    <property type="term" value="P:negative regulation of TORC1 signaling"/>
    <property type="evidence" value="ECO:0007669"/>
    <property type="project" value="TreeGrafter"/>
</dbReference>
<keyword evidence="1" id="KW-0732">Signal</keyword>
<dbReference type="GO" id="GO:0038202">
    <property type="term" value="P:TORC1 signaling"/>
    <property type="evidence" value="ECO:0007669"/>
    <property type="project" value="TreeGrafter"/>
</dbReference>
<feature type="compositionally biased region" description="Basic and acidic residues" evidence="2">
    <location>
        <begin position="43"/>
        <end position="54"/>
    </location>
</feature>
<dbReference type="GO" id="GO:0051321">
    <property type="term" value="P:meiotic cell cycle"/>
    <property type="evidence" value="ECO:0007669"/>
    <property type="project" value="UniProtKB-UniRule"/>
</dbReference>
<dbReference type="PANTHER" id="PTHR13153">
    <property type="entry name" value="CGTHBA PROTEIN -14 GENE PROTEIN"/>
    <property type="match status" value="1"/>
</dbReference>
<comment type="function">
    <text evidence="1">Mediates inactivation of the TORC1 complex in response to amino acid starvation. Required for meiotic nuclear division.</text>
</comment>
<dbReference type="GO" id="GO:0034198">
    <property type="term" value="P:cellular response to amino acid starvation"/>
    <property type="evidence" value="ECO:0007669"/>
    <property type="project" value="TreeGrafter"/>
</dbReference>
<dbReference type="GO" id="GO:0010508">
    <property type="term" value="P:positive regulation of autophagy"/>
    <property type="evidence" value="ECO:0007669"/>
    <property type="project" value="TreeGrafter"/>
</dbReference>
<dbReference type="AlphaFoldDB" id="A0A5M8PDG3"/>
<dbReference type="InterPro" id="IPR005365">
    <property type="entry name" value="Npr3"/>
</dbReference>
<comment type="subcellular location">
    <subcellularLocation>
        <location evidence="1">Vacuole membrane</location>
        <topology evidence="1">Peripheral membrane protein</topology>
    </subcellularLocation>
</comment>
<organism evidence="3 4">
    <name type="scientific">Lasallia pustulata</name>
    <dbReference type="NCBI Taxonomy" id="136370"/>
    <lineage>
        <taxon>Eukaryota</taxon>
        <taxon>Fungi</taxon>
        <taxon>Dikarya</taxon>
        <taxon>Ascomycota</taxon>
        <taxon>Pezizomycotina</taxon>
        <taxon>Lecanoromycetes</taxon>
        <taxon>OSLEUM clade</taxon>
        <taxon>Umbilicariomycetidae</taxon>
        <taxon>Umbilicariales</taxon>
        <taxon>Umbilicariaceae</taxon>
        <taxon>Lasallia</taxon>
    </lineage>
</organism>
<accession>A0A5M8PDG3</accession>
<proteinExistence type="inferred from homology"/>
<dbReference type="GO" id="GO:0005774">
    <property type="term" value="C:vacuolar membrane"/>
    <property type="evidence" value="ECO:0007669"/>
    <property type="project" value="UniProtKB-SubCell"/>
</dbReference>
<dbReference type="GO" id="GO:1990130">
    <property type="term" value="C:GATOR1 complex"/>
    <property type="evidence" value="ECO:0007669"/>
    <property type="project" value="TreeGrafter"/>
</dbReference>
<dbReference type="Pfam" id="PF03666">
    <property type="entry name" value="NPR3"/>
    <property type="match status" value="1"/>
</dbReference>
<dbReference type="EMBL" id="VXIT01000021">
    <property type="protein sequence ID" value="KAA6406954.1"/>
    <property type="molecule type" value="Genomic_DNA"/>
</dbReference>
<feature type="region of interest" description="Disordered" evidence="2">
    <location>
        <begin position="27"/>
        <end position="120"/>
    </location>
</feature>
<feature type="compositionally biased region" description="Basic and acidic residues" evidence="2">
    <location>
        <begin position="110"/>
        <end position="120"/>
    </location>
</feature>
<feature type="region of interest" description="Disordered" evidence="2">
    <location>
        <begin position="176"/>
        <end position="276"/>
    </location>
</feature>
<feature type="compositionally biased region" description="Low complexity" evidence="2">
    <location>
        <begin position="59"/>
        <end position="72"/>
    </location>
</feature>
<name>A0A5M8PDG3_9LECA</name>
<feature type="compositionally biased region" description="Low complexity" evidence="2">
    <location>
        <begin position="429"/>
        <end position="439"/>
    </location>
</feature>
<comment type="similarity">
    <text evidence="1">Belongs to the NPR3 family.</text>
</comment>
<feature type="compositionally biased region" description="Basic residues" evidence="2">
    <location>
        <begin position="75"/>
        <end position="89"/>
    </location>
</feature>
<evidence type="ECO:0000256" key="2">
    <source>
        <dbReference type="SAM" id="MobiDB-lite"/>
    </source>
</evidence>
<evidence type="ECO:0000313" key="4">
    <source>
        <dbReference type="Proteomes" id="UP000324767"/>
    </source>
</evidence>
<keyword evidence="1" id="KW-0469">Meiosis</keyword>
<protein>
    <recommendedName>
        <fullName evidence="1">Nitrogen permease regulator 3</fullName>
    </recommendedName>
    <alternativeName>
        <fullName evidence="1">Required for meiotic nuclear division protein 11</fullName>
    </alternativeName>
</protein>
<evidence type="ECO:0000256" key="1">
    <source>
        <dbReference type="RuleBase" id="RU368069"/>
    </source>
</evidence>
<dbReference type="PANTHER" id="PTHR13153:SF5">
    <property type="entry name" value="GATOR COMPLEX PROTEIN NPRL3"/>
    <property type="match status" value="1"/>
</dbReference>
<reference evidence="3 4" key="1">
    <citation type="submission" date="2019-09" db="EMBL/GenBank/DDBJ databases">
        <title>The hologenome of the rock-dwelling lichen Lasallia pustulata.</title>
        <authorList>
            <person name="Greshake Tzovaras B."/>
            <person name="Segers F."/>
            <person name="Bicker A."/>
            <person name="Dal Grande F."/>
            <person name="Otte J."/>
            <person name="Hankeln T."/>
            <person name="Schmitt I."/>
            <person name="Ebersberger I."/>
        </authorList>
    </citation>
    <scope>NUCLEOTIDE SEQUENCE [LARGE SCALE GENOMIC DNA]</scope>
    <source>
        <strain evidence="3">A1-1</strain>
    </source>
</reference>
<dbReference type="OrthoDB" id="18648at2759"/>
<comment type="caution">
    <text evidence="3">The sequence shown here is derived from an EMBL/GenBank/DDBJ whole genome shotgun (WGS) entry which is preliminary data.</text>
</comment>
<evidence type="ECO:0000313" key="3">
    <source>
        <dbReference type="EMBL" id="KAA6406954.1"/>
    </source>
</evidence>
<feature type="region of interest" description="Disordered" evidence="2">
    <location>
        <begin position="400"/>
        <end position="446"/>
    </location>
</feature>
<gene>
    <name evidence="3" type="ORF">FRX48_09252</name>
</gene>
<feature type="compositionally biased region" description="Basic and acidic residues" evidence="2">
    <location>
        <begin position="90"/>
        <end position="101"/>
    </location>
</feature>